<organism evidence="2 3">
    <name type="scientific">Microdochium bolleyi</name>
    <dbReference type="NCBI Taxonomy" id="196109"/>
    <lineage>
        <taxon>Eukaryota</taxon>
        <taxon>Fungi</taxon>
        <taxon>Dikarya</taxon>
        <taxon>Ascomycota</taxon>
        <taxon>Pezizomycotina</taxon>
        <taxon>Sordariomycetes</taxon>
        <taxon>Xylariomycetidae</taxon>
        <taxon>Xylariales</taxon>
        <taxon>Microdochiaceae</taxon>
        <taxon>Microdochium</taxon>
    </lineage>
</organism>
<reference evidence="3" key="1">
    <citation type="submission" date="2016-02" db="EMBL/GenBank/DDBJ databases">
        <title>Draft genome sequence of Microdochium bolleyi, a fungal endophyte of beachgrass.</title>
        <authorList>
            <consortium name="DOE Joint Genome Institute"/>
            <person name="David A.S."/>
            <person name="May G."/>
            <person name="Haridas S."/>
            <person name="Lim J."/>
            <person name="Wang M."/>
            <person name="Labutti K."/>
            <person name="Lipzen A."/>
            <person name="Barry K."/>
            <person name="Grigoriev I.V."/>
        </authorList>
    </citation>
    <scope>NUCLEOTIDE SEQUENCE [LARGE SCALE GENOMIC DNA]</scope>
    <source>
        <strain evidence="3">J235TASD1</strain>
    </source>
</reference>
<protein>
    <submittedName>
        <fullName evidence="2">Uncharacterized protein</fullName>
    </submittedName>
</protein>
<gene>
    <name evidence="2" type="ORF">Micbo1qcDRAFT_160300</name>
</gene>
<evidence type="ECO:0000256" key="1">
    <source>
        <dbReference type="SAM" id="MobiDB-lite"/>
    </source>
</evidence>
<sequence length="229" mass="25395">MTVSAAPDPTAETWNTFKEIIHQVLDRIGGVLDVLTPEARESGVLYDDMLGVTAHLALESRDLEVRKRAMARWARMISPRSSWENKSCFMAAVALMTVEEEGRVPLDSSSTTAVINERPMTAPSVEIKPESEGSATNPPKDHGADGRQREPGVIPIEAQYTWTGGTWDPDFRKYTVAMRPKLPLRGQEGNAADDEPERKVVLDLDDFHFGRSTSSSLEVVGRLRQYLGK</sequence>
<accession>A0A136J6D1</accession>
<dbReference type="EMBL" id="KQ964248">
    <property type="protein sequence ID" value="KXJ92566.1"/>
    <property type="molecule type" value="Genomic_DNA"/>
</dbReference>
<dbReference type="InParanoid" id="A0A136J6D1"/>
<name>A0A136J6D1_9PEZI</name>
<dbReference type="OrthoDB" id="10599588at2759"/>
<evidence type="ECO:0000313" key="3">
    <source>
        <dbReference type="Proteomes" id="UP000070501"/>
    </source>
</evidence>
<feature type="region of interest" description="Disordered" evidence="1">
    <location>
        <begin position="108"/>
        <end position="152"/>
    </location>
</feature>
<proteinExistence type="predicted"/>
<dbReference type="AlphaFoldDB" id="A0A136J6D1"/>
<dbReference type="Proteomes" id="UP000070501">
    <property type="component" value="Unassembled WGS sequence"/>
</dbReference>
<evidence type="ECO:0000313" key="2">
    <source>
        <dbReference type="EMBL" id="KXJ92566.1"/>
    </source>
</evidence>
<keyword evidence="3" id="KW-1185">Reference proteome</keyword>
<feature type="compositionally biased region" description="Basic and acidic residues" evidence="1">
    <location>
        <begin position="139"/>
        <end position="150"/>
    </location>
</feature>